<feature type="signal peptide" evidence="2">
    <location>
        <begin position="1"/>
        <end position="28"/>
    </location>
</feature>
<accession>A0A480AYI8</accession>
<dbReference type="EMBL" id="BJCL01000011">
    <property type="protein sequence ID" value="GCL64755.1"/>
    <property type="molecule type" value="Genomic_DNA"/>
</dbReference>
<comment type="caution">
    <text evidence="3">The sequence shown here is derived from an EMBL/GenBank/DDBJ whole genome shotgun (WGS) entry which is preliminary data.</text>
</comment>
<reference evidence="4" key="1">
    <citation type="submission" date="2019-03" db="EMBL/GenBank/DDBJ databases">
        <title>Aquabacterium pictum sp.nov., the first bacteriochlorophyll a-containing freshwater bacterium in the genus Aquabacterium of the class Betaproteobacteria.</title>
        <authorList>
            <person name="Hirose S."/>
            <person name="Tank M."/>
            <person name="Hara E."/>
            <person name="Tamaki H."/>
            <person name="Takaichi S."/>
            <person name="Haruta S."/>
            <person name="Hanada S."/>
        </authorList>
    </citation>
    <scope>NUCLEOTIDE SEQUENCE [LARGE SCALE GENOMIC DNA]</scope>
    <source>
        <strain evidence="4">W35</strain>
    </source>
</reference>
<evidence type="ECO:0000256" key="1">
    <source>
        <dbReference type="SAM" id="Coils"/>
    </source>
</evidence>
<name>A0A480AYI8_9BURK</name>
<feature type="coiled-coil region" evidence="1">
    <location>
        <begin position="33"/>
        <end position="60"/>
    </location>
</feature>
<keyword evidence="1" id="KW-0175">Coiled coil</keyword>
<dbReference type="AlphaFoldDB" id="A0A480AYI8"/>
<dbReference type="RefSeq" id="WP_137734483.1">
    <property type="nucleotide sequence ID" value="NZ_BJCL01000011.1"/>
</dbReference>
<evidence type="ECO:0000313" key="4">
    <source>
        <dbReference type="Proteomes" id="UP000301751"/>
    </source>
</evidence>
<keyword evidence="2" id="KW-0732">Signal</keyword>
<gene>
    <name evidence="3" type="ORF">AQPW35_38360</name>
</gene>
<sequence length="371" mass="37496">MTTNAARFALRPLLVSLAVLGFASQAQACDIICKAKNAANNEARKLVDAANQQAGEILRQAYADARNTTDKANQQSASITAAAVQTVETFRARSAAISQAEYTRLASAANSTLRVSQSALTSLATTALTAGALDAGMLASLRAASVTALNTHAGKLLDVQARLSSLDGDSQRALSRVMRAIPSGKIDSQSMCDVPRLAKKLGLLAGTAGETAFGEAVNAGQTLHDQNIPGALANSNFSLCLGGAGAYGAGANAAFCFAMEVTPSNHPFSQKRGYKMAVVETLGGSAGMGASVGPSMGWSPGRIGTKIKPTIGVQGGLGPVGVGLSWDVALQDMGAIPGFALGIGGVGTPASGTVDAGISLPLVTGYWALSK</sequence>
<dbReference type="Proteomes" id="UP000301751">
    <property type="component" value="Unassembled WGS sequence"/>
</dbReference>
<protein>
    <submittedName>
        <fullName evidence="3">Uncharacterized protein</fullName>
    </submittedName>
</protein>
<keyword evidence="4" id="KW-1185">Reference proteome</keyword>
<proteinExistence type="predicted"/>
<evidence type="ECO:0000256" key="2">
    <source>
        <dbReference type="SAM" id="SignalP"/>
    </source>
</evidence>
<evidence type="ECO:0000313" key="3">
    <source>
        <dbReference type="EMBL" id="GCL64755.1"/>
    </source>
</evidence>
<feature type="chain" id="PRO_5019728460" evidence="2">
    <location>
        <begin position="29"/>
        <end position="371"/>
    </location>
</feature>
<organism evidence="3 4">
    <name type="scientific">Pseudaquabacterium pictum</name>
    <dbReference type="NCBI Taxonomy" id="2315236"/>
    <lineage>
        <taxon>Bacteria</taxon>
        <taxon>Pseudomonadati</taxon>
        <taxon>Pseudomonadota</taxon>
        <taxon>Betaproteobacteria</taxon>
        <taxon>Burkholderiales</taxon>
        <taxon>Sphaerotilaceae</taxon>
        <taxon>Pseudaquabacterium</taxon>
    </lineage>
</organism>